<protein>
    <submittedName>
        <fullName evidence="1">DNA-binding protein YbaB</fullName>
    </submittedName>
</protein>
<dbReference type="Proteomes" id="UP001240236">
    <property type="component" value="Unassembled WGS sequence"/>
</dbReference>
<dbReference type="GO" id="GO:0003677">
    <property type="term" value="F:DNA binding"/>
    <property type="evidence" value="ECO:0007669"/>
    <property type="project" value="UniProtKB-KW"/>
</dbReference>
<comment type="caution">
    <text evidence="1">The sequence shown here is derived from an EMBL/GenBank/DDBJ whole genome shotgun (WGS) entry which is preliminary data.</text>
</comment>
<organism evidence="1 2">
    <name type="scientific">Catenuloplanes indicus</name>
    <dbReference type="NCBI Taxonomy" id="137267"/>
    <lineage>
        <taxon>Bacteria</taxon>
        <taxon>Bacillati</taxon>
        <taxon>Actinomycetota</taxon>
        <taxon>Actinomycetes</taxon>
        <taxon>Micromonosporales</taxon>
        <taxon>Micromonosporaceae</taxon>
        <taxon>Catenuloplanes</taxon>
    </lineage>
</organism>
<name>A0AAE3VZU7_9ACTN</name>
<dbReference type="SUPFAM" id="SSF82607">
    <property type="entry name" value="YbaB-like"/>
    <property type="match status" value="1"/>
</dbReference>
<dbReference type="Pfam" id="PF02575">
    <property type="entry name" value="YbaB_DNA_bd"/>
    <property type="match status" value="1"/>
</dbReference>
<keyword evidence="1" id="KW-0238">DNA-binding</keyword>
<keyword evidence="2" id="KW-1185">Reference proteome</keyword>
<evidence type="ECO:0000313" key="1">
    <source>
        <dbReference type="EMBL" id="MDQ0366761.1"/>
    </source>
</evidence>
<dbReference type="InterPro" id="IPR036894">
    <property type="entry name" value="YbaB-like_sf"/>
</dbReference>
<reference evidence="1 2" key="1">
    <citation type="submission" date="2023-07" db="EMBL/GenBank/DDBJ databases">
        <title>Sequencing the genomes of 1000 actinobacteria strains.</title>
        <authorList>
            <person name="Klenk H.-P."/>
        </authorList>
    </citation>
    <scope>NUCLEOTIDE SEQUENCE [LARGE SCALE GENOMIC DNA]</scope>
    <source>
        <strain evidence="1 2">DSM 44709</strain>
    </source>
</reference>
<dbReference type="InterPro" id="IPR004401">
    <property type="entry name" value="YbaB/EbfC"/>
</dbReference>
<dbReference type="RefSeq" id="WP_307240334.1">
    <property type="nucleotide sequence ID" value="NZ_JAUSUZ010000001.1"/>
</dbReference>
<accession>A0AAE3VZU7</accession>
<dbReference type="Gene3D" id="3.30.1310.10">
    <property type="entry name" value="Nucleoid-associated protein YbaB-like domain"/>
    <property type="match status" value="1"/>
</dbReference>
<sequence>MAQQANRDANAALKARFADVYGQYEKLRDGMGEMQTRLASLSVSAADEDELIRATVGPRGQLTSLEIAPRAYRVYEAHELAEAITRVVAEAAANATDAVQEVLGDYLPAGTGAMDYLKDGTFGSLLRHSDSRLRETGE</sequence>
<gene>
    <name evidence="1" type="ORF">J2S42_003430</name>
</gene>
<proteinExistence type="predicted"/>
<dbReference type="AlphaFoldDB" id="A0AAE3VZU7"/>
<dbReference type="EMBL" id="JAUSUZ010000001">
    <property type="protein sequence ID" value="MDQ0366761.1"/>
    <property type="molecule type" value="Genomic_DNA"/>
</dbReference>
<evidence type="ECO:0000313" key="2">
    <source>
        <dbReference type="Proteomes" id="UP001240236"/>
    </source>
</evidence>